<dbReference type="Pfam" id="PF24402">
    <property type="entry name" value="iHKD"/>
    <property type="match status" value="1"/>
</dbReference>
<gene>
    <name evidence="3" type="ORF">SAMN04488514_10121</name>
</gene>
<name>A0A1G9I6Z4_9FLAO</name>
<dbReference type="EMBL" id="FNGV01000001">
    <property type="protein sequence ID" value="SDL21001.1"/>
    <property type="molecule type" value="Genomic_DNA"/>
</dbReference>
<feature type="domain" description="Inactive HKD-Rease" evidence="2">
    <location>
        <begin position="206"/>
        <end position="313"/>
    </location>
</feature>
<sequence>MTKPRIFIGSSREQLVTAHAVNQYLNNTYAFTTLWDNSVPPGDYVLPALYKVFNDYDYGIFIFSKDDILNIRGEAFKTTRDNVLFEFGMFLGVNGLNNAFILCPDDYSSSGGRIPSDLFGLTLATFDSKRPKNELIDAVSSSCQTILSKIQEEIEQKKSESNALISGDRTYDIITYEGELLARIVEILSSAQKKVVFVLTKDERHFLFDTIISVLYARIRGVEIQVHYYPITENYKTSYSIELFRQLGCNVKEYEEGIEPENVIYLGDPELNDFSRLIIKQQRYSRKNILGYFYKGVSHSHIIHSIYEKIEDIKEIDAYTPKIVEIGEGKLAEIMNEVPLYLQNNCKFSMEKVLVSETYPLSTNLIREHKINQIDLLNKLYSKFDFELYQLTAIVLKNGEQHLIVPPVLEVHDNKYIIAEGHTRLFLQQSNNEGVWCIVIRGMKTAPISPTTTWSKVEIAPMGAIRNFKPNQDYMSRLRKIEKYLHKGHWYEEIKKFK</sequence>
<dbReference type="RefSeq" id="WP_089884049.1">
    <property type="nucleotide sequence ID" value="NZ_FNGV01000001.1"/>
</dbReference>
<dbReference type="OrthoDB" id="5497289at2"/>
<evidence type="ECO:0000313" key="3">
    <source>
        <dbReference type="EMBL" id="SDL21001.1"/>
    </source>
</evidence>
<evidence type="ECO:0000259" key="1">
    <source>
        <dbReference type="Pfam" id="PF10137"/>
    </source>
</evidence>
<feature type="domain" description="CD-NTase-associated protein 12/Pycsar effector protein TIR" evidence="1">
    <location>
        <begin position="5"/>
        <end position="127"/>
    </location>
</feature>
<dbReference type="AlphaFoldDB" id="A0A1G9I6Z4"/>
<dbReference type="Proteomes" id="UP000199440">
    <property type="component" value="Unassembled WGS sequence"/>
</dbReference>
<dbReference type="Pfam" id="PF10137">
    <property type="entry name" value="CAP12-PCTIR_TIR"/>
    <property type="match status" value="1"/>
</dbReference>
<dbReference type="GO" id="GO:0050135">
    <property type="term" value="F:NADP+ nucleosidase activity"/>
    <property type="evidence" value="ECO:0007669"/>
    <property type="project" value="InterPro"/>
</dbReference>
<keyword evidence="4" id="KW-1185">Reference proteome</keyword>
<protein>
    <submittedName>
        <fullName evidence="3">Predicted nucleotide-binding protein containing TIR-like domain-containing protein</fullName>
    </submittedName>
</protein>
<proteinExistence type="predicted"/>
<dbReference type="InterPro" id="IPR057070">
    <property type="entry name" value="HKD_inactive"/>
</dbReference>
<dbReference type="InterPro" id="IPR019302">
    <property type="entry name" value="CAP12/PCTIR_TIR_dom"/>
</dbReference>
<organism evidence="3 4">
    <name type="scientific">Kriegella aquimaris</name>
    <dbReference type="NCBI Taxonomy" id="192904"/>
    <lineage>
        <taxon>Bacteria</taxon>
        <taxon>Pseudomonadati</taxon>
        <taxon>Bacteroidota</taxon>
        <taxon>Flavobacteriia</taxon>
        <taxon>Flavobacteriales</taxon>
        <taxon>Flavobacteriaceae</taxon>
        <taxon>Kriegella</taxon>
    </lineage>
</organism>
<accession>A0A1G9I6Z4</accession>
<evidence type="ECO:0000259" key="2">
    <source>
        <dbReference type="Pfam" id="PF24402"/>
    </source>
</evidence>
<evidence type="ECO:0000313" key="4">
    <source>
        <dbReference type="Proteomes" id="UP000199440"/>
    </source>
</evidence>
<reference evidence="3 4" key="1">
    <citation type="submission" date="2016-10" db="EMBL/GenBank/DDBJ databases">
        <authorList>
            <person name="de Groot N.N."/>
        </authorList>
    </citation>
    <scope>NUCLEOTIDE SEQUENCE [LARGE SCALE GENOMIC DNA]</scope>
    <source>
        <strain evidence="3 4">DSM 19886</strain>
    </source>
</reference>
<dbReference type="STRING" id="192904.SAMN04488514_10121"/>